<dbReference type="SUPFAM" id="SSF55781">
    <property type="entry name" value="GAF domain-like"/>
    <property type="match status" value="1"/>
</dbReference>
<protein>
    <recommendedName>
        <fullName evidence="3">histidine kinase</fullName>
        <ecNumber evidence="3">2.7.13.3</ecNumber>
    </recommendedName>
</protein>
<feature type="domain" description="PAS" evidence="13">
    <location>
        <begin position="35"/>
        <end position="109"/>
    </location>
</feature>
<dbReference type="InterPro" id="IPR003594">
    <property type="entry name" value="HATPase_dom"/>
</dbReference>
<dbReference type="InterPro" id="IPR029016">
    <property type="entry name" value="GAF-like_dom_sf"/>
</dbReference>
<organism evidence="14 15">
    <name type="scientific">Okeanomitos corallinicola TIOX110</name>
    <dbReference type="NCBI Taxonomy" id="3133117"/>
    <lineage>
        <taxon>Bacteria</taxon>
        <taxon>Bacillati</taxon>
        <taxon>Cyanobacteriota</taxon>
        <taxon>Cyanophyceae</taxon>
        <taxon>Nostocales</taxon>
        <taxon>Aphanizomenonaceae</taxon>
        <taxon>Okeanomitos</taxon>
    </lineage>
</organism>
<reference evidence="14 15" key="1">
    <citation type="submission" date="2024-04" db="EMBL/GenBank/DDBJ databases">
        <title>Okeanomitos corallinicola gen. &amp; sp. nov. (Nostocales, Cyanobacteria), a new toxic marine heterocyst-forming cyanobacterium from a coral reef.</title>
        <authorList>
            <person name="Li H."/>
            <person name="Li R."/>
            <person name="Kang J."/>
            <person name="Hii K.S."/>
            <person name="Mohamed H.F."/>
            <person name="Xu X."/>
            <person name="Luo Z."/>
        </authorList>
    </citation>
    <scope>NUCLEOTIDE SEQUENCE [LARGE SCALE GENOMIC DNA]</scope>
    <source>
        <strain evidence="14 15">TIOX110</strain>
    </source>
</reference>
<dbReference type="Pfam" id="PF00512">
    <property type="entry name" value="HisKA"/>
    <property type="match status" value="1"/>
</dbReference>
<dbReference type="PROSITE" id="PS50109">
    <property type="entry name" value="HIS_KIN"/>
    <property type="match status" value="1"/>
</dbReference>
<dbReference type="Gene3D" id="3.30.450.20">
    <property type="entry name" value="PAS domain"/>
    <property type="match status" value="1"/>
</dbReference>
<evidence type="ECO:0000256" key="10">
    <source>
        <dbReference type="ARBA" id="ARBA00023012"/>
    </source>
</evidence>
<dbReference type="Proteomes" id="UP001483337">
    <property type="component" value="Chromosome"/>
</dbReference>
<dbReference type="Gene3D" id="3.30.565.10">
    <property type="entry name" value="Histidine kinase-like ATPase, C-terminal domain"/>
    <property type="match status" value="1"/>
</dbReference>
<dbReference type="EC" id="2.7.13.3" evidence="3"/>
<dbReference type="RefSeq" id="WP_353930735.1">
    <property type="nucleotide sequence ID" value="NZ_CP150886.1"/>
</dbReference>
<dbReference type="CDD" id="cd00082">
    <property type="entry name" value="HisKA"/>
    <property type="match status" value="1"/>
</dbReference>
<dbReference type="Pfam" id="PF08448">
    <property type="entry name" value="PAS_4"/>
    <property type="match status" value="1"/>
</dbReference>
<keyword evidence="10" id="KW-0902">Two-component regulatory system</keyword>
<dbReference type="SUPFAM" id="SSF55785">
    <property type="entry name" value="PYP-like sensor domain (PAS domain)"/>
    <property type="match status" value="1"/>
</dbReference>
<accession>A0ABZ2URA9</accession>
<dbReference type="InterPro" id="IPR003018">
    <property type="entry name" value="GAF"/>
</dbReference>
<feature type="domain" description="Histidine kinase" evidence="12">
    <location>
        <begin position="366"/>
        <end position="587"/>
    </location>
</feature>
<evidence type="ECO:0000256" key="2">
    <source>
        <dbReference type="ARBA" id="ARBA00004141"/>
    </source>
</evidence>
<dbReference type="InterPro" id="IPR003661">
    <property type="entry name" value="HisK_dim/P_dom"/>
</dbReference>
<keyword evidence="6" id="KW-0547">Nucleotide-binding</keyword>
<dbReference type="PANTHER" id="PTHR42878">
    <property type="entry name" value="TWO-COMPONENT HISTIDINE KINASE"/>
    <property type="match status" value="1"/>
</dbReference>
<dbReference type="InterPro" id="IPR000014">
    <property type="entry name" value="PAS"/>
</dbReference>
<dbReference type="SUPFAM" id="SSF47384">
    <property type="entry name" value="Homodimeric domain of signal transducing histidine kinase"/>
    <property type="match status" value="1"/>
</dbReference>
<dbReference type="EMBL" id="CP150886">
    <property type="protein sequence ID" value="WZB87824.1"/>
    <property type="molecule type" value="Genomic_DNA"/>
</dbReference>
<keyword evidence="9" id="KW-1133">Transmembrane helix</keyword>
<evidence type="ECO:0000259" key="13">
    <source>
        <dbReference type="PROSITE" id="PS50112"/>
    </source>
</evidence>
<dbReference type="SMART" id="SM00388">
    <property type="entry name" value="HisKA"/>
    <property type="match status" value="1"/>
</dbReference>
<dbReference type="PANTHER" id="PTHR42878:SF7">
    <property type="entry name" value="SENSOR HISTIDINE KINASE GLRK"/>
    <property type="match status" value="1"/>
</dbReference>
<evidence type="ECO:0000256" key="11">
    <source>
        <dbReference type="ARBA" id="ARBA00023136"/>
    </source>
</evidence>
<comment type="subcellular location">
    <subcellularLocation>
        <location evidence="2">Membrane</location>
        <topology evidence="2">Multi-pass membrane protein</topology>
    </subcellularLocation>
</comment>
<keyword evidence="15" id="KW-1185">Reference proteome</keyword>
<dbReference type="InterPro" id="IPR036097">
    <property type="entry name" value="HisK_dim/P_sf"/>
</dbReference>
<dbReference type="InterPro" id="IPR005467">
    <property type="entry name" value="His_kinase_dom"/>
</dbReference>
<keyword evidence="7" id="KW-0418">Kinase</keyword>
<dbReference type="Gene3D" id="3.30.450.40">
    <property type="match status" value="1"/>
</dbReference>
<proteinExistence type="predicted"/>
<dbReference type="InterPro" id="IPR050351">
    <property type="entry name" value="BphY/WalK/GraS-like"/>
</dbReference>
<dbReference type="SUPFAM" id="SSF55874">
    <property type="entry name" value="ATPase domain of HSP90 chaperone/DNA topoisomerase II/histidine kinase"/>
    <property type="match status" value="1"/>
</dbReference>
<dbReference type="GO" id="GO:0005524">
    <property type="term" value="F:ATP binding"/>
    <property type="evidence" value="ECO:0007669"/>
    <property type="project" value="UniProtKB-KW"/>
</dbReference>
<evidence type="ECO:0000256" key="1">
    <source>
        <dbReference type="ARBA" id="ARBA00000085"/>
    </source>
</evidence>
<evidence type="ECO:0000259" key="12">
    <source>
        <dbReference type="PROSITE" id="PS50109"/>
    </source>
</evidence>
<dbReference type="Gene3D" id="1.10.287.130">
    <property type="match status" value="1"/>
</dbReference>
<gene>
    <name evidence="14" type="ORF">WJM97_21105</name>
</gene>
<dbReference type="Pfam" id="PF02518">
    <property type="entry name" value="HATPase_c"/>
    <property type="match status" value="1"/>
</dbReference>
<dbReference type="Pfam" id="PF01590">
    <property type="entry name" value="GAF"/>
    <property type="match status" value="1"/>
</dbReference>
<keyword evidence="4" id="KW-0808">Transferase</keyword>
<evidence type="ECO:0000256" key="4">
    <source>
        <dbReference type="ARBA" id="ARBA00022679"/>
    </source>
</evidence>
<comment type="catalytic activity">
    <reaction evidence="1">
        <text>ATP + protein L-histidine = ADP + protein N-phospho-L-histidine.</text>
        <dbReference type="EC" id="2.7.13.3"/>
    </reaction>
</comment>
<evidence type="ECO:0000313" key="14">
    <source>
        <dbReference type="EMBL" id="WZB87824.1"/>
    </source>
</evidence>
<sequence>MNPVKLSKLSKSVSPKIQKIPQFFFGTEPDENSSSEQFLLSMYDSVQTSIFIVDVLEDGDFCYLAINPTHERWLGISSEELRGKKPEDILPPVDAAKVRHHYSECVQFGKTISYKQCLQFQGVNTCWSTTLTPLKNTEFRIYRLIGTSTNITHSKLAEPVELQKQVQYLKEQIELQKQHYTLQLQQIKQSHDLVRRITEQIRDQVDINQLLQTTVDELSNLLNLERCQIELYNHNQTLATVSYEYNPQLFYSQESTRQVAEFPEIYQALLQKQPLQSVEIVPRNNLQIQIISQLGYPIFDAQGSLGNIWLIKSTEEKFNDLEVSLVQEVANEFAIAIRQSQLQEKTKSQLKELEKRERRKNEFLKTLSQELRTPVTNINLAAQTLENLLTSSGILDLELVPQLLQILQNECGRESKLINDLLTLTYLKIEPEPPTLIPIDLKNWLTSIVESFRDVAYFQKQNLSLNIPTKLPDLETDITDFERIFSELINHACQCTPPGKSITLSVTSVEKEVKLQLSYTGVEIPHHELGQVFQPFYRFTKNEPWKNSDSGLELALVKEMVNRLNGKIVVQCIDQKITFTITFPKDV</sequence>
<dbReference type="SMART" id="SM00387">
    <property type="entry name" value="HATPase_c"/>
    <property type="match status" value="1"/>
</dbReference>
<dbReference type="InterPro" id="IPR035965">
    <property type="entry name" value="PAS-like_dom_sf"/>
</dbReference>
<keyword evidence="8 14" id="KW-0067">ATP-binding</keyword>
<evidence type="ECO:0000256" key="3">
    <source>
        <dbReference type="ARBA" id="ARBA00012438"/>
    </source>
</evidence>
<dbReference type="InterPro" id="IPR013656">
    <property type="entry name" value="PAS_4"/>
</dbReference>
<dbReference type="SMART" id="SM00065">
    <property type="entry name" value="GAF"/>
    <property type="match status" value="1"/>
</dbReference>
<dbReference type="CDD" id="cd00130">
    <property type="entry name" value="PAS"/>
    <property type="match status" value="1"/>
</dbReference>
<keyword evidence="5" id="KW-0812">Transmembrane</keyword>
<evidence type="ECO:0000256" key="6">
    <source>
        <dbReference type="ARBA" id="ARBA00022741"/>
    </source>
</evidence>
<dbReference type="NCBIfam" id="TIGR00229">
    <property type="entry name" value="sensory_box"/>
    <property type="match status" value="1"/>
</dbReference>
<dbReference type="PROSITE" id="PS50112">
    <property type="entry name" value="PAS"/>
    <property type="match status" value="1"/>
</dbReference>
<dbReference type="SMART" id="SM00091">
    <property type="entry name" value="PAS"/>
    <property type="match status" value="1"/>
</dbReference>
<name>A0ABZ2URA9_9CYAN</name>
<evidence type="ECO:0000256" key="9">
    <source>
        <dbReference type="ARBA" id="ARBA00022989"/>
    </source>
</evidence>
<evidence type="ECO:0000256" key="5">
    <source>
        <dbReference type="ARBA" id="ARBA00022692"/>
    </source>
</evidence>
<evidence type="ECO:0000256" key="7">
    <source>
        <dbReference type="ARBA" id="ARBA00022777"/>
    </source>
</evidence>
<dbReference type="InterPro" id="IPR036890">
    <property type="entry name" value="HATPase_C_sf"/>
</dbReference>
<keyword evidence="11" id="KW-0472">Membrane</keyword>
<evidence type="ECO:0000256" key="8">
    <source>
        <dbReference type="ARBA" id="ARBA00022840"/>
    </source>
</evidence>
<evidence type="ECO:0000313" key="15">
    <source>
        <dbReference type="Proteomes" id="UP001483337"/>
    </source>
</evidence>